<dbReference type="Proteomes" id="UP001357485">
    <property type="component" value="Unassembled WGS sequence"/>
</dbReference>
<keyword evidence="8" id="KW-0496">Mitochondrion</keyword>
<evidence type="ECO:0000256" key="11">
    <source>
        <dbReference type="RuleBase" id="RU000488"/>
    </source>
</evidence>
<evidence type="ECO:0000256" key="5">
    <source>
        <dbReference type="ARBA" id="ARBA00022737"/>
    </source>
</evidence>
<reference evidence="12 13" key="1">
    <citation type="submission" date="2023-08" db="EMBL/GenBank/DDBJ databases">
        <title>Black Yeasts Isolated from many extreme environments.</title>
        <authorList>
            <person name="Coleine C."/>
            <person name="Stajich J.E."/>
            <person name="Selbmann L."/>
        </authorList>
    </citation>
    <scope>NUCLEOTIDE SEQUENCE [LARGE SCALE GENOMIC DNA]</scope>
    <source>
        <strain evidence="12 13">CCFEE 536</strain>
    </source>
</reference>
<proteinExistence type="inferred from homology"/>
<feature type="repeat" description="Solcar" evidence="10">
    <location>
        <begin position="1"/>
        <end position="66"/>
    </location>
</feature>
<organism evidence="12 13">
    <name type="scientific">Cryomyces antarcticus</name>
    <dbReference type="NCBI Taxonomy" id="329879"/>
    <lineage>
        <taxon>Eukaryota</taxon>
        <taxon>Fungi</taxon>
        <taxon>Dikarya</taxon>
        <taxon>Ascomycota</taxon>
        <taxon>Pezizomycotina</taxon>
        <taxon>Dothideomycetes</taxon>
        <taxon>Dothideomycetes incertae sedis</taxon>
        <taxon>Cryomyces</taxon>
    </lineage>
</organism>
<keyword evidence="6" id="KW-0999">Mitochondrion inner membrane</keyword>
<evidence type="ECO:0000256" key="1">
    <source>
        <dbReference type="ARBA" id="ARBA00004225"/>
    </source>
</evidence>
<dbReference type="Gene3D" id="1.50.40.10">
    <property type="entry name" value="Mitochondrial carrier domain"/>
    <property type="match status" value="1"/>
</dbReference>
<evidence type="ECO:0000256" key="4">
    <source>
        <dbReference type="ARBA" id="ARBA00022692"/>
    </source>
</evidence>
<feature type="non-terminal residue" evidence="12">
    <location>
        <position position="74"/>
    </location>
</feature>
<dbReference type="PROSITE" id="PS50920">
    <property type="entry name" value="SOLCAR"/>
    <property type="match status" value="1"/>
</dbReference>
<dbReference type="PANTHER" id="PTHR45788">
    <property type="entry name" value="SUCCINATE/FUMARATE MITOCHONDRIAL TRANSPORTER-RELATED"/>
    <property type="match status" value="1"/>
</dbReference>
<evidence type="ECO:0000256" key="9">
    <source>
        <dbReference type="ARBA" id="ARBA00023136"/>
    </source>
</evidence>
<comment type="caution">
    <text evidence="12">The sequence shown here is derived from an EMBL/GenBank/DDBJ whole genome shotgun (WGS) entry which is preliminary data.</text>
</comment>
<accession>A0ABR0IWW3</accession>
<name>A0ABR0IWW3_9PEZI</name>
<evidence type="ECO:0000313" key="13">
    <source>
        <dbReference type="Proteomes" id="UP001357485"/>
    </source>
</evidence>
<evidence type="ECO:0000256" key="10">
    <source>
        <dbReference type="PROSITE-ProRule" id="PRU00282"/>
    </source>
</evidence>
<evidence type="ECO:0000256" key="6">
    <source>
        <dbReference type="ARBA" id="ARBA00022792"/>
    </source>
</evidence>
<dbReference type="EMBL" id="JAVRRA010027892">
    <property type="protein sequence ID" value="KAK5049299.1"/>
    <property type="molecule type" value="Genomic_DNA"/>
</dbReference>
<evidence type="ECO:0000256" key="8">
    <source>
        <dbReference type="ARBA" id="ARBA00023128"/>
    </source>
</evidence>
<evidence type="ECO:0000256" key="2">
    <source>
        <dbReference type="ARBA" id="ARBA00006375"/>
    </source>
</evidence>
<keyword evidence="4 10" id="KW-0812">Transmembrane</keyword>
<keyword evidence="5" id="KW-0677">Repeat</keyword>
<dbReference type="InterPro" id="IPR023395">
    <property type="entry name" value="MCP_dom_sf"/>
</dbReference>
<gene>
    <name evidence="12" type="ORF">LTR16_010963</name>
</gene>
<evidence type="ECO:0000256" key="7">
    <source>
        <dbReference type="ARBA" id="ARBA00022989"/>
    </source>
</evidence>
<keyword evidence="9 10" id="KW-0472">Membrane</keyword>
<dbReference type="InterPro" id="IPR018108">
    <property type="entry name" value="MCP_transmembrane"/>
</dbReference>
<dbReference type="Pfam" id="PF00153">
    <property type="entry name" value="Mito_carr"/>
    <property type="match status" value="1"/>
</dbReference>
<sequence length="74" mass="8516">MPLDTVKTRMQSIESRSQYKNSFNCAARIFREEGLLTFWSGALPRLARLILSGGIVFTMYEKTMEGLDRLDPEK</sequence>
<keyword evidence="7" id="KW-1133">Transmembrane helix</keyword>
<dbReference type="SUPFAM" id="SSF103506">
    <property type="entry name" value="Mitochondrial carrier"/>
    <property type="match status" value="1"/>
</dbReference>
<evidence type="ECO:0000313" key="12">
    <source>
        <dbReference type="EMBL" id="KAK5049299.1"/>
    </source>
</evidence>
<protein>
    <submittedName>
        <fullName evidence="12">Uncharacterized protein</fullName>
    </submittedName>
</protein>
<keyword evidence="3 11" id="KW-0813">Transport</keyword>
<evidence type="ECO:0000256" key="3">
    <source>
        <dbReference type="ARBA" id="ARBA00022448"/>
    </source>
</evidence>
<dbReference type="PANTHER" id="PTHR45788:SF4">
    <property type="entry name" value="TRICARBOXYLATE TRANSPORT PROTEIN, MITOCHONDRIAL"/>
    <property type="match status" value="1"/>
</dbReference>
<keyword evidence="13" id="KW-1185">Reference proteome</keyword>
<dbReference type="InterPro" id="IPR049563">
    <property type="entry name" value="TXTP-like"/>
</dbReference>
<comment type="similarity">
    <text evidence="2 11">Belongs to the mitochondrial carrier (TC 2.A.29) family.</text>
</comment>
<comment type="subcellular location">
    <subcellularLocation>
        <location evidence="1">Mitochondrion membrane</location>
        <topology evidence="1">Multi-pass membrane protein</topology>
    </subcellularLocation>
</comment>